<name>A0A5B7ED50_PORTR</name>
<proteinExistence type="predicted"/>
<keyword evidence="2" id="KW-1133">Transmembrane helix</keyword>
<keyword evidence="4" id="KW-1185">Reference proteome</keyword>
<evidence type="ECO:0000313" key="3">
    <source>
        <dbReference type="EMBL" id="MPC30903.1"/>
    </source>
</evidence>
<accession>A0A5B7ED50</accession>
<organism evidence="3 4">
    <name type="scientific">Portunus trituberculatus</name>
    <name type="common">Swimming crab</name>
    <name type="synonym">Neptunus trituberculatus</name>
    <dbReference type="NCBI Taxonomy" id="210409"/>
    <lineage>
        <taxon>Eukaryota</taxon>
        <taxon>Metazoa</taxon>
        <taxon>Ecdysozoa</taxon>
        <taxon>Arthropoda</taxon>
        <taxon>Crustacea</taxon>
        <taxon>Multicrustacea</taxon>
        <taxon>Malacostraca</taxon>
        <taxon>Eumalacostraca</taxon>
        <taxon>Eucarida</taxon>
        <taxon>Decapoda</taxon>
        <taxon>Pleocyemata</taxon>
        <taxon>Brachyura</taxon>
        <taxon>Eubrachyura</taxon>
        <taxon>Portunoidea</taxon>
        <taxon>Portunidae</taxon>
        <taxon>Portuninae</taxon>
        <taxon>Portunus</taxon>
    </lineage>
</organism>
<comment type="caution">
    <text evidence="3">The sequence shown here is derived from an EMBL/GenBank/DDBJ whole genome shotgun (WGS) entry which is preliminary data.</text>
</comment>
<protein>
    <submittedName>
        <fullName evidence="3">Uncharacterized protein</fullName>
    </submittedName>
</protein>
<evidence type="ECO:0000256" key="1">
    <source>
        <dbReference type="SAM" id="MobiDB-lite"/>
    </source>
</evidence>
<gene>
    <name evidence="3" type="ORF">E2C01_024175</name>
</gene>
<evidence type="ECO:0000256" key="2">
    <source>
        <dbReference type="SAM" id="Phobius"/>
    </source>
</evidence>
<dbReference type="Proteomes" id="UP000324222">
    <property type="component" value="Unassembled WGS sequence"/>
</dbReference>
<dbReference type="EMBL" id="VSRR010002335">
    <property type="protein sequence ID" value="MPC30903.1"/>
    <property type="molecule type" value="Genomic_DNA"/>
</dbReference>
<sequence length="105" mass="11917">MRDKRGKTQLDGRWEAIVAKEDERTGQGKNGGRKEGRKGWRGMRVSRGGKNEEKGTVECFKFPVSDPGLVTLLFASIQLVITAAFTYTYRLFHLHSNVWMISLLT</sequence>
<dbReference type="AlphaFoldDB" id="A0A5B7ED50"/>
<feature type="transmembrane region" description="Helical" evidence="2">
    <location>
        <begin position="69"/>
        <end position="89"/>
    </location>
</feature>
<keyword evidence="2" id="KW-0472">Membrane</keyword>
<evidence type="ECO:0000313" key="4">
    <source>
        <dbReference type="Proteomes" id="UP000324222"/>
    </source>
</evidence>
<reference evidence="3 4" key="1">
    <citation type="submission" date="2019-05" db="EMBL/GenBank/DDBJ databases">
        <title>Another draft genome of Portunus trituberculatus and its Hox gene families provides insights of decapod evolution.</title>
        <authorList>
            <person name="Jeong J.-H."/>
            <person name="Song I."/>
            <person name="Kim S."/>
            <person name="Choi T."/>
            <person name="Kim D."/>
            <person name="Ryu S."/>
            <person name="Kim W."/>
        </authorList>
    </citation>
    <scope>NUCLEOTIDE SEQUENCE [LARGE SCALE GENOMIC DNA]</scope>
    <source>
        <tissue evidence="3">Muscle</tissue>
    </source>
</reference>
<keyword evidence="2" id="KW-0812">Transmembrane</keyword>
<feature type="region of interest" description="Disordered" evidence="1">
    <location>
        <begin position="18"/>
        <end position="50"/>
    </location>
</feature>
<feature type="compositionally biased region" description="Basic and acidic residues" evidence="1">
    <location>
        <begin position="18"/>
        <end position="38"/>
    </location>
</feature>